<dbReference type="Pfam" id="PF00586">
    <property type="entry name" value="AIRS"/>
    <property type="match status" value="1"/>
</dbReference>
<comment type="caution">
    <text evidence="3">The sequence shown here is derived from an EMBL/GenBank/DDBJ whole genome shotgun (WGS) entry which is preliminary data.</text>
</comment>
<dbReference type="InterPro" id="IPR006283">
    <property type="entry name" value="ThiL-like"/>
</dbReference>
<evidence type="ECO:0000313" key="4">
    <source>
        <dbReference type="Proteomes" id="UP001595909"/>
    </source>
</evidence>
<sequence>MGTTVTSELDEIVRVVAEHPGLLAKTEIGLVGEVLGDTDWTSGPGDDGAVVRTSRGSVVACGEALWPPFVAHDPRAAGFAAVLTNVNDVVAMGAEPLGIVNTVAASEETARAALEGMRHASRLFRVPIVGGHLTRHDGEPSISAFGLGEVGGVGGAEGTLSMTRVELGQSLVVAAATDGAMRPDFPFFPAFEQRGERCADDVRLLPALARSGAAVAAKDISMAGLVGSLAMLLEWGTFGVEIDLDVLPAPRGVDTAAWLTCFPSFGFLLCVPPGCEDDALGPFHARGLEAAVVGRIDDTGRIDLRRGGSVATAYDLTRRAVTRLPRTGR</sequence>
<dbReference type="Proteomes" id="UP001595909">
    <property type="component" value="Unassembled WGS sequence"/>
</dbReference>
<evidence type="ECO:0000313" key="3">
    <source>
        <dbReference type="EMBL" id="MFC4834693.1"/>
    </source>
</evidence>
<feature type="domain" description="PurM-like N-terminal" evidence="1">
    <location>
        <begin position="45"/>
        <end position="150"/>
    </location>
</feature>
<dbReference type="SUPFAM" id="SSF55326">
    <property type="entry name" value="PurM N-terminal domain-like"/>
    <property type="match status" value="1"/>
</dbReference>
<evidence type="ECO:0000259" key="2">
    <source>
        <dbReference type="Pfam" id="PF02769"/>
    </source>
</evidence>
<dbReference type="SUPFAM" id="SSF56042">
    <property type="entry name" value="PurM C-terminal domain-like"/>
    <property type="match status" value="1"/>
</dbReference>
<feature type="domain" description="PurM-like C-terminal" evidence="2">
    <location>
        <begin position="198"/>
        <end position="304"/>
    </location>
</feature>
<keyword evidence="4" id="KW-1185">Reference proteome</keyword>
<dbReference type="InterPro" id="IPR036921">
    <property type="entry name" value="PurM-like_N_sf"/>
</dbReference>
<dbReference type="InterPro" id="IPR010918">
    <property type="entry name" value="PurM-like_C_dom"/>
</dbReference>
<name>A0ABV9RKE3_9PSEU</name>
<dbReference type="EMBL" id="JBHSIM010000041">
    <property type="protein sequence ID" value="MFC4834693.1"/>
    <property type="molecule type" value="Genomic_DNA"/>
</dbReference>
<dbReference type="PANTHER" id="PTHR30270">
    <property type="entry name" value="THIAMINE-MONOPHOSPHATE KINASE"/>
    <property type="match status" value="1"/>
</dbReference>
<dbReference type="Gene3D" id="3.90.650.10">
    <property type="entry name" value="PurM-like C-terminal domain"/>
    <property type="match status" value="1"/>
</dbReference>
<accession>A0ABV9RKE3</accession>
<dbReference type="InterPro" id="IPR016188">
    <property type="entry name" value="PurM-like_N"/>
</dbReference>
<evidence type="ECO:0000259" key="1">
    <source>
        <dbReference type="Pfam" id="PF00586"/>
    </source>
</evidence>
<dbReference type="RefSeq" id="WP_274191286.1">
    <property type="nucleotide sequence ID" value="NZ_BAABHN010000041.1"/>
</dbReference>
<protein>
    <submittedName>
        <fullName evidence="3">AIR synthase related protein</fullName>
    </submittedName>
</protein>
<dbReference type="Gene3D" id="3.30.1330.10">
    <property type="entry name" value="PurM-like, N-terminal domain"/>
    <property type="match status" value="1"/>
</dbReference>
<proteinExistence type="predicted"/>
<organism evidence="3 4">
    <name type="scientific">Actinomycetospora chibensis</name>
    <dbReference type="NCBI Taxonomy" id="663606"/>
    <lineage>
        <taxon>Bacteria</taxon>
        <taxon>Bacillati</taxon>
        <taxon>Actinomycetota</taxon>
        <taxon>Actinomycetes</taxon>
        <taxon>Pseudonocardiales</taxon>
        <taxon>Pseudonocardiaceae</taxon>
        <taxon>Actinomycetospora</taxon>
    </lineage>
</organism>
<reference evidence="4" key="1">
    <citation type="journal article" date="2019" name="Int. J. Syst. Evol. Microbiol.">
        <title>The Global Catalogue of Microorganisms (GCM) 10K type strain sequencing project: providing services to taxonomists for standard genome sequencing and annotation.</title>
        <authorList>
            <consortium name="The Broad Institute Genomics Platform"/>
            <consortium name="The Broad Institute Genome Sequencing Center for Infectious Disease"/>
            <person name="Wu L."/>
            <person name="Ma J."/>
        </authorList>
    </citation>
    <scope>NUCLEOTIDE SEQUENCE [LARGE SCALE GENOMIC DNA]</scope>
    <source>
        <strain evidence="4">CCUG 50347</strain>
    </source>
</reference>
<dbReference type="InterPro" id="IPR036676">
    <property type="entry name" value="PurM-like_C_sf"/>
</dbReference>
<dbReference type="PANTHER" id="PTHR30270:SF0">
    <property type="entry name" value="THIAMINE-MONOPHOSPHATE KINASE"/>
    <property type="match status" value="1"/>
</dbReference>
<gene>
    <name evidence="3" type="ORF">ACFPEL_19930</name>
</gene>
<dbReference type="Pfam" id="PF02769">
    <property type="entry name" value="AIRS_C"/>
    <property type="match status" value="1"/>
</dbReference>